<dbReference type="GO" id="GO:0019829">
    <property type="term" value="F:ATPase-coupled monoatomic cation transmembrane transporter activity"/>
    <property type="evidence" value="ECO:0007669"/>
    <property type="project" value="TreeGrafter"/>
</dbReference>
<evidence type="ECO:0000256" key="7">
    <source>
        <dbReference type="ARBA" id="ARBA00022840"/>
    </source>
</evidence>
<dbReference type="SFLD" id="SFLDF00027">
    <property type="entry name" value="p-type_atpase"/>
    <property type="match status" value="1"/>
</dbReference>
<dbReference type="SUPFAM" id="SSF81653">
    <property type="entry name" value="Calcium ATPase, transduction domain A"/>
    <property type="match status" value="1"/>
</dbReference>
<dbReference type="Gene3D" id="1.20.1110.10">
    <property type="entry name" value="Calcium-transporting ATPase, transmembrane domain"/>
    <property type="match status" value="1"/>
</dbReference>
<feature type="transmembrane region" description="Helical" evidence="12">
    <location>
        <begin position="254"/>
        <end position="275"/>
    </location>
</feature>
<dbReference type="InterPro" id="IPR006068">
    <property type="entry name" value="ATPase_P-typ_cation-transptr_C"/>
</dbReference>
<keyword evidence="7" id="KW-0067">ATP-binding</keyword>
<dbReference type="InterPro" id="IPR023214">
    <property type="entry name" value="HAD_sf"/>
</dbReference>
<evidence type="ECO:0000256" key="10">
    <source>
        <dbReference type="ARBA" id="ARBA00022989"/>
    </source>
</evidence>
<keyword evidence="5 12" id="KW-0812">Transmembrane</keyword>
<proteinExistence type="inferred from homology"/>
<dbReference type="GO" id="GO:0016887">
    <property type="term" value="F:ATP hydrolysis activity"/>
    <property type="evidence" value="ECO:0007669"/>
    <property type="project" value="InterPro"/>
</dbReference>
<dbReference type="EMBL" id="AYYH01000050">
    <property type="protein sequence ID" value="KRN08762.1"/>
    <property type="molecule type" value="Genomic_DNA"/>
</dbReference>
<dbReference type="InterPro" id="IPR023299">
    <property type="entry name" value="ATPase_P-typ_cyto_dom_N"/>
</dbReference>
<dbReference type="AlphaFoldDB" id="A0A0R2E8B8"/>
<dbReference type="PANTHER" id="PTHR43294:SF21">
    <property type="entry name" value="CATION TRANSPORTING ATPASE"/>
    <property type="match status" value="1"/>
</dbReference>
<feature type="transmembrane region" description="Helical" evidence="12">
    <location>
        <begin position="787"/>
        <end position="808"/>
    </location>
</feature>
<evidence type="ECO:0000256" key="4">
    <source>
        <dbReference type="ARBA" id="ARBA00022553"/>
    </source>
</evidence>
<comment type="similarity">
    <text evidence="2">Belongs to the cation transport ATPase (P-type) (TC 3.A.3) family. Type IIA subfamily.</text>
</comment>
<evidence type="ECO:0000259" key="13">
    <source>
        <dbReference type="SMART" id="SM00831"/>
    </source>
</evidence>
<dbReference type="PRINTS" id="PR00119">
    <property type="entry name" value="CATATPASE"/>
</dbReference>
<keyword evidence="4" id="KW-0597">Phosphoprotein</keyword>
<dbReference type="FunFam" id="3.40.50.1000:FF:000028">
    <property type="entry name" value="Calcium-transporting P-type ATPase, putative"/>
    <property type="match status" value="1"/>
</dbReference>
<dbReference type="SFLD" id="SFLDS00003">
    <property type="entry name" value="Haloacid_Dehalogenase"/>
    <property type="match status" value="1"/>
</dbReference>
<feature type="transmembrane region" description="Helical" evidence="12">
    <location>
        <begin position="281"/>
        <end position="305"/>
    </location>
</feature>
<dbReference type="Gene3D" id="3.40.1110.10">
    <property type="entry name" value="Calcium-transporting ATPase, cytoplasmic domain N"/>
    <property type="match status" value="1"/>
</dbReference>
<evidence type="ECO:0000313" key="15">
    <source>
        <dbReference type="Proteomes" id="UP000050898"/>
    </source>
</evidence>
<evidence type="ECO:0000256" key="3">
    <source>
        <dbReference type="ARBA" id="ARBA00022475"/>
    </source>
</evidence>
<dbReference type="Pfam" id="PF13246">
    <property type="entry name" value="Cation_ATPase"/>
    <property type="match status" value="1"/>
</dbReference>
<name>A0A0R2E8B8_9LACO</name>
<dbReference type="InterPro" id="IPR023298">
    <property type="entry name" value="ATPase_P-typ_TM_dom_sf"/>
</dbReference>
<keyword evidence="8" id="KW-0460">Magnesium</keyword>
<feature type="transmembrane region" description="Helical" evidence="12">
    <location>
        <begin position="862"/>
        <end position="885"/>
    </location>
</feature>
<keyword evidence="9" id="KW-1278">Translocase</keyword>
<evidence type="ECO:0000256" key="9">
    <source>
        <dbReference type="ARBA" id="ARBA00022967"/>
    </source>
</evidence>
<dbReference type="InterPro" id="IPR059000">
    <property type="entry name" value="ATPase_P-type_domA"/>
</dbReference>
<dbReference type="Pfam" id="PF00122">
    <property type="entry name" value="E1-E2_ATPase"/>
    <property type="match status" value="1"/>
</dbReference>
<dbReference type="InterPro" id="IPR001757">
    <property type="entry name" value="P_typ_ATPase"/>
</dbReference>
<feature type="domain" description="Cation-transporting P-type ATPase N-terminal" evidence="13">
    <location>
        <begin position="11"/>
        <end position="85"/>
    </location>
</feature>
<comment type="subcellular location">
    <subcellularLocation>
        <location evidence="1">Cell membrane</location>
        <topology evidence="1">Multi-pass membrane protein</topology>
    </subcellularLocation>
</comment>
<dbReference type="FunFam" id="2.70.150.10:FF:000160">
    <property type="entry name" value="Sarcoplasmic/endoplasmic reticulum calcium ATPase 1"/>
    <property type="match status" value="1"/>
</dbReference>
<dbReference type="InterPro" id="IPR036412">
    <property type="entry name" value="HAD-like_sf"/>
</dbReference>
<protein>
    <submittedName>
        <fullName evidence="14">Cation-transporting ATPase, P-type</fullName>
    </submittedName>
</protein>
<dbReference type="GO" id="GO:1902600">
    <property type="term" value="P:proton transmembrane transport"/>
    <property type="evidence" value="ECO:0007669"/>
    <property type="project" value="TreeGrafter"/>
</dbReference>
<feature type="transmembrane region" description="Helical" evidence="12">
    <location>
        <begin position="828"/>
        <end position="850"/>
    </location>
</feature>
<dbReference type="GeneID" id="98316342"/>
<evidence type="ECO:0000256" key="6">
    <source>
        <dbReference type="ARBA" id="ARBA00022741"/>
    </source>
</evidence>
<keyword evidence="15" id="KW-1185">Reference proteome</keyword>
<dbReference type="Gene3D" id="2.70.150.10">
    <property type="entry name" value="Calcium-transporting ATPase, cytoplasmic transduction domain A"/>
    <property type="match status" value="1"/>
</dbReference>
<keyword evidence="6" id="KW-0547">Nucleotide-binding</keyword>
<evidence type="ECO:0000256" key="5">
    <source>
        <dbReference type="ARBA" id="ARBA00022692"/>
    </source>
</evidence>
<dbReference type="SMART" id="SM00831">
    <property type="entry name" value="Cation_ATPase_N"/>
    <property type="match status" value="1"/>
</dbReference>
<feature type="transmembrane region" description="Helical" evidence="12">
    <location>
        <begin position="61"/>
        <end position="82"/>
    </location>
</feature>
<dbReference type="Pfam" id="PF00690">
    <property type="entry name" value="Cation_ATPase_N"/>
    <property type="match status" value="1"/>
</dbReference>
<dbReference type="RefSeq" id="WP_010077804.1">
    <property type="nucleotide sequence ID" value="NZ_AYYH01000050.1"/>
</dbReference>
<dbReference type="PRINTS" id="PR00121">
    <property type="entry name" value="NAKATPASE"/>
</dbReference>
<gene>
    <name evidence="14" type="ORF">FD00_GL001896</name>
</gene>
<feature type="transmembrane region" description="Helical" evidence="12">
    <location>
        <begin position="897"/>
        <end position="915"/>
    </location>
</feature>
<dbReference type="InterPro" id="IPR044492">
    <property type="entry name" value="P_typ_ATPase_HD_dom"/>
</dbReference>
<dbReference type="Gene3D" id="3.40.50.1000">
    <property type="entry name" value="HAD superfamily/HAD-like"/>
    <property type="match status" value="1"/>
</dbReference>
<keyword evidence="3" id="KW-1003">Cell membrane</keyword>
<dbReference type="NCBIfam" id="TIGR01494">
    <property type="entry name" value="ATPase_P-type"/>
    <property type="match status" value="2"/>
</dbReference>
<dbReference type="Pfam" id="PF00689">
    <property type="entry name" value="Cation_ATPase_C"/>
    <property type="match status" value="1"/>
</dbReference>
<evidence type="ECO:0000256" key="2">
    <source>
        <dbReference type="ARBA" id="ARBA00005675"/>
    </source>
</evidence>
<evidence type="ECO:0000256" key="12">
    <source>
        <dbReference type="SAM" id="Phobius"/>
    </source>
</evidence>
<dbReference type="SFLD" id="SFLDG00002">
    <property type="entry name" value="C1.7:_P-type_atpase_like"/>
    <property type="match status" value="1"/>
</dbReference>
<dbReference type="InterPro" id="IPR018303">
    <property type="entry name" value="ATPase_P-typ_P_site"/>
</dbReference>
<reference evidence="14 15" key="1">
    <citation type="journal article" date="2015" name="Genome Announc.">
        <title>Expanding the biotechnology potential of lactobacilli through comparative genomics of 213 strains and associated genera.</title>
        <authorList>
            <person name="Sun Z."/>
            <person name="Harris H.M."/>
            <person name="McCann A."/>
            <person name="Guo C."/>
            <person name="Argimon S."/>
            <person name="Zhang W."/>
            <person name="Yang X."/>
            <person name="Jeffery I.B."/>
            <person name="Cooney J.C."/>
            <person name="Kagawa T.F."/>
            <person name="Liu W."/>
            <person name="Song Y."/>
            <person name="Salvetti E."/>
            <person name="Wrobel A."/>
            <person name="Rasinkangas P."/>
            <person name="Parkhill J."/>
            <person name="Rea M.C."/>
            <person name="O'Sullivan O."/>
            <person name="Ritari J."/>
            <person name="Douillard F.P."/>
            <person name="Paul Ross R."/>
            <person name="Yang R."/>
            <person name="Briner A.E."/>
            <person name="Felis G.E."/>
            <person name="de Vos W.M."/>
            <person name="Barrangou R."/>
            <person name="Klaenhammer T.R."/>
            <person name="Caufield P.W."/>
            <person name="Cui Y."/>
            <person name="Zhang H."/>
            <person name="O'Toole P.W."/>
        </authorList>
    </citation>
    <scope>NUCLEOTIDE SEQUENCE [LARGE SCALE GENOMIC DNA]</scope>
    <source>
        <strain evidence="14 15">DSM 20444</strain>
    </source>
</reference>
<dbReference type="InterPro" id="IPR008250">
    <property type="entry name" value="ATPase_P-typ_transduc_dom_A_sf"/>
</dbReference>
<dbReference type="GO" id="GO:0005886">
    <property type="term" value="C:plasma membrane"/>
    <property type="evidence" value="ECO:0007669"/>
    <property type="project" value="UniProtKB-SubCell"/>
</dbReference>
<dbReference type="PANTHER" id="PTHR43294">
    <property type="entry name" value="SODIUM/POTASSIUM-TRANSPORTING ATPASE SUBUNIT ALPHA"/>
    <property type="match status" value="1"/>
</dbReference>
<dbReference type="InterPro" id="IPR050510">
    <property type="entry name" value="Cation_transp_ATPase_P-type"/>
</dbReference>
<sequence length="929" mass="102327">MENEKRDLVTTIAQLTDGMAIYNQLDTTEKGLSTQEVNERLAKYGKNVLHEIKGEPLWLEFVKNFTSLMAILLWVAGLISFIANLTELGIAIWAVNIINGCFSFWQEYRAGKATAALKDMLPAYTRVVRDGEEKKILAQELVPGDIVKLEEGDDIPADIRIIHATDVRVDQSTLTGEVNPVNKDARVVRNTTGNHADLRNTIFSGTSMLKGNAIGIVVVTGMETDFGKIADLTQNVKEDSSPLQKELNVLTRQLSALAIAIGIAFFLLATFIVHYPIVKAFVFGLGMIVAFIPEGLLPTVTLSLAGAVQRMAQKNALVKKLASVETLGSASVICSDKTGTLTQNQMTVNHLWTIKHSYTVSGEGYKPKGSILEGPKEVKAADNPDLFELLRGALLADNAKIVAPNKHHKRYQVLGDPTEACLEVAAFKGGINPELERKIAVRIKELPFDSDRKMMTVIEENVAIRTFDTFTKGAPNCVLEQCSSYLENGKVKKLTAEIKQKIMDANDGYAKQGLRVLAVACQQLPEELRKEIKKASIANVEQKMIFVGLIVMFDPPRKEVRAAAQLCHKAKIKIIMVTGDYSLTAESIARNIGIIPPDSHVNVVTGEDLKKMSDSELKQALKGEIVFARMAPEQKYRVVANLQQMGEVVAVTGDGVNDAPALKKADIGVAMGITGTDVAKEAADMILTDDNFASIVTAIKEGRGVYSNIRKFLLYILNSNMPEAVPSVLFLLSGGLIPLPLTIMQILSIDLGTDMLPALGLGKEYAEDSVMENPPRSLKQHLINRKLLFKAFCWYGLWASIISTGAYFFSNYFSGYTFPHLASNGTVYAQATTVTLGAIIFCQIAAVLNCRYEKKSMFHKHFWNNSLIFVSIIFEIVLFLALTYVPILQGVFGTAPLGYRDWLFLVCIPFPLILIDEIRKWVVRKRSSN</sequence>
<dbReference type="SUPFAM" id="SSF81660">
    <property type="entry name" value="Metal cation-transporting ATPase, ATP-binding domain N"/>
    <property type="match status" value="1"/>
</dbReference>
<dbReference type="Pfam" id="PF08282">
    <property type="entry name" value="Hydrolase_3"/>
    <property type="match status" value="1"/>
</dbReference>
<accession>A0A0R2E8B8</accession>
<dbReference type="PROSITE" id="PS00154">
    <property type="entry name" value="ATPASE_E1_E2"/>
    <property type="match status" value="1"/>
</dbReference>
<comment type="caution">
    <text evidence="14">The sequence shown here is derived from an EMBL/GenBank/DDBJ whole genome shotgun (WGS) entry which is preliminary data.</text>
</comment>
<dbReference type="GO" id="GO:0005524">
    <property type="term" value="F:ATP binding"/>
    <property type="evidence" value="ECO:0007669"/>
    <property type="project" value="UniProtKB-KW"/>
</dbReference>
<dbReference type="PATRIC" id="fig|1046596.6.peg.1991"/>
<evidence type="ECO:0000256" key="8">
    <source>
        <dbReference type="ARBA" id="ARBA00022842"/>
    </source>
</evidence>
<dbReference type="FunFam" id="3.40.50.1000:FF:000001">
    <property type="entry name" value="Phospholipid-transporting ATPase IC"/>
    <property type="match status" value="1"/>
</dbReference>
<dbReference type="Proteomes" id="UP000050898">
    <property type="component" value="Unassembled WGS sequence"/>
</dbReference>
<evidence type="ECO:0000313" key="14">
    <source>
        <dbReference type="EMBL" id="KRN08762.1"/>
    </source>
</evidence>
<evidence type="ECO:0000256" key="1">
    <source>
        <dbReference type="ARBA" id="ARBA00004651"/>
    </source>
</evidence>
<evidence type="ECO:0000256" key="11">
    <source>
        <dbReference type="ARBA" id="ARBA00023136"/>
    </source>
</evidence>
<dbReference type="SUPFAM" id="SSF81665">
    <property type="entry name" value="Calcium ATPase, transmembrane domain M"/>
    <property type="match status" value="1"/>
</dbReference>
<feature type="transmembrane region" description="Helical" evidence="12">
    <location>
        <begin position="88"/>
        <end position="105"/>
    </location>
</feature>
<dbReference type="SUPFAM" id="SSF56784">
    <property type="entry name" value="HAD-like"/>
    <property type="match status" value="1"/>
</dbReference>
<keyword evidence="10 12" id="KW-1133">Transmembrane helix</keyword>
<keyword evidence="11 12" id="KW-0472">Membrane</keyword>
<organism evidence="14 15">
    <name type="scientific">Liquorilactobacillus mali KCTC 3596 = DSM 20444</name>
    <dbReference type="NCBI Taxonomy" id="1046596"/>
    <lineage>
        <taxon>Bacteria</taxon>
        <taxon>Bacillati</taxon>
        <taxon>Bacillota</taxon>
        <taxon>Bacilli</taxon>
        <taxon>Lactobacillales</taxon>
        <taxon>Lactobacillaceae</taxon>
        <taxon>Liquorilactobacillus</taxon>
    </lineage>
</organism>
<dbReference type="InterPro" id="IPR004014">
    <property type="entry name" value="ATPase_P-typ_cation-transptr_N"/>
</dbReference>